<sequence length="286" mass="31081">MINFAKLAGLATAAGGLLAAGAARAAGPVEWGTYLQSAESEVARDIHAFGGFTFWIIAIITLFVLALLVVVVVRFNAKANPTPSRTSHNTLIEVAWTVVPILILLAIAVPSFRLLYEEQTIPDAKLTIKVTGVKWNWSYEYPDAGISFDSFMLTDDEITDPTKQKRLLSVNYPLVVPVGEVVRVQVTASDVIHSFAMQPFGVKIDAIPGRLNESWFKAEDVGTYYGQCSELCGQNHAFMPIEIRAVTPEQYQQWASAAASDIDQANALLAAFDDTNAKKTTDVAAN</sequence>
<dbReference type="PRINTS" id="PR01166">
    <property type="entry name" value="CYCOXIDASEII"/>
</dbReference>
<keyword evidence="10 15" id="KW-0186">Copper</keyword>
<evidence type="ECO:0000256" key="13">
    <source>
        <dbReference type="ARBA" id="ARBA00047816"/>
    </source>
</evidence>
<dbReference type="InterPro" id="IPR002429">
    <property type="entry name" value="CcO_II-like_C"/>
</dbReference>
<name>A0A4V3CVQ8_9HYPH</name>
<dbReference type="Pfam" id="PF00116">
    <property type="entry name" value="COX2"/>
    <property type="match status" value="1"/>
</dbReference>
<dbReference type="InterPro" id="IPR001505">
    <property type="entry name" value="Copper_CuA"/>
</dbReference>
<dbReference type="InterPro" id="IPR045187">
    <property type="entry name" value="CcO_II"/>
</dbReference>
<evidence type="ECO:0000256" key="8">
    <source>
        <dbReference type="ARBA" id="ARBA00022982"/>
    </source>
</evidence>
<evidence type="ECO:0000256" key="4">
    <source>
        <dbReference type="ARBA" id="ARBA00022660"/>
    </source>
</evidence>
<dbReference type="InterPro" id="IPR014222">
    <property type="entry name" value="Cyt_c_oxidase_su2"/>
</dbReference>
<evidence type="ECO:0000256" key="5">
    <source>
        <dbReference type="ARBA" id="ARBA00022692"/>
    </source>
</evidence>
<dbReference type="EC" id="7.1.1.9" evidence="15"/>
<dbReference type="GO" id="GO:0004129">
    <property type="term" value="F:cytochrome-c oxidase activity"/>
    <property type="evidence" value="ECO:0007669"/>
    <property type="project" value="UniProtKB-EC"/>
</dbReference>
<comment type="similarity">
    <text evidence="2 14">Belongs to the cytochrome c oxidase subunit 2 family.</text>
</comment>
<evidence type="ECO:0000256" key="17">
    <source>
        <dbReference type="SAM" id="SignalP"/>
    </source>
</evidence>
<evidence type="ECO:0000313" key="20">
    <source>
        <dbReference type="EMBL" id="TDP83418.1"/>
    </source>
</evidence>
<dbReference type="Gene3D" id="1.10.287.90">
    <property type="match status" value="1"/>
</dbReference>
<protein>
    <recommendedName>
        <fullName evidence="15">Cytochrome c oxidase subunit 2</fullName>
        <ecNumber evidence="15">7.1.1.9</ecNumber>
    </recommendedName>
</protein>
<accession>A0A4V3CVQ8</accession>
<dbReference type="PANTHER" id="PTHR22888:SF9">
    <property type="entry name" value="CYTOCHROME C OXIDASE SUBUNIT 2"/>
    <property type="match status" value="1"/>
</dbReference>
<feature type="chain" id="PRO_5020610073" description="Cytochrome c oxidase subunit 2" evidence="17">
    <location>
        <begin position="26"/>
        <end position="286"/>
    </location>
</feature>
<evidence type="ECO:0000256" key="10">
    <source>
        <dbReference type="ARBA" id="ARBA00023008"/>
    </source>
</evidence>
<dbReference type="Proteomes" id="UP000294547">
    <property type="component" value="Unassembled WGS sequence"/>
</dbReference>
<dbReference type="Pfam" id="PF02790">
    <property type="entry name" value="COX2_TM"/>
    <property type="match status" value="1"/>
</dbReference>
<feature type="domain" description="Cytochrome oxidase subunit II transmembrane region profile" evidence="19">
    <location>
        <begin position="27"/>
        <end position="122"/>
    </location>
</feature>
<feature type="transmembrane region" description="Helical" evidence="16">
    <location>
        <begin position="49"/>
        <end position="73"/>
    </location>
</feature>
<evidence type="ECO:0000256" key="16">
    <source>
        <dbReference type="SAM" id="Phobius"/>
    </source>
</evidence>
<evidence type="ECO:0000256" key="9">
    <source>
        <dbReference type="ARBA" id="ARBA00022989"/>
    </source>
</evidence>
<dbReference type="OrthoDB" id="9781261at2"/>
<keyword evidence="17" id="KW-0732">Signal</keyword>
<feature type="transmembrane region" description="Helical" evidence="16">
    <location>
        <begin position="94"/>
        <end position="116"/>
    </location>
</feature>
<dbReference type="EMBL" id="SNXY01000009">
    <property type="protein sequence ID" value="TDP83418.1"/>
    <property type="molecule type" value="Genomic_DNA"/>
</dbReference>
<dbReference type="PROSITE" id="PS00078">
    <property type="entry name" value="COX2"/>
    <property type="match status" value="1"/>
</dbReference>
<keyword evidence="7" id="KW-1278">Translocase</keyword>
<dbReference type="SUPFAM" id="SSF81464">
    <property type="entry name" value="Cytochrome c oxidase subunit II-like, transmembrane region"/>
    <property type="match status" value="1"/>
</dbReference>
<comment type="subcellular location">
    <subcellularLocation>
        <location evidence="14">Cell membrane</location>
        <topology evidence="14">Multi-pass membrane protein</topology>
    </subcellularLocation>
    <subcellularLocation>
        <location evidence="1">Membrane</location>
        <topology evidence="1">Multi-pass membrane protein</topology>
    </subcellularLocation>
</comment>
<dbReference type="RefSeq" id="WP_126538351.1">
    <property type="nucleotide sequence ID" value="NZ_BSPM01000009.1"/>
</dbReference>
<evidence type="ECO:0000256" key="7">
    <source>
        <dbReference type="ARBA" id="ARBA00022967"/>
    </source>
</evidence>
<evidence type="ECO:0000256" key="15">
    <source>
        <dbReference type="RuleBase" id="RU004024"/>
    </source>
</evidence>
<keyword evidence="9 16" id="KW-1133">Transmembrane helix</keyword>
<feature type="domain" description="Cytochrome oxidase subunit II copper A binding" evidence="18">
    <location>
        <begin position="123"/>
        <end position="257"/>
    </location>
</feature>
<dbReference type="PROSITE" id="PS50857">
    <property type="entry name" value="COX2_CUA"/>
    <property type="match status" value="1"/>
</dbReference>
<dbReference type="PANTHER" id="PTHR22888">
    <property type="entry name" value="CYTOCHROME C OXIDASE, SUBUNIT II"/>
    <property type="match status" value="1"/>
</dbReference>
<dbReference type="GO" id="GO:0005886">
    <property type="term" value="C:plasma membrane"/>
    <property type="evidence" value="ECO:0007669"/>
    <property type="project" value="UniProtKB-SubCell"/>
</dbReference>
<dbReference type="Gene3D" id="2.60.40.420">
    <property type="entry name" value="Cupredoxins - blue copper proteins"/>
    <property type="match status" value="1"/>
</dbReference>
<dbReference type="NCBIfam" id="TIGR02866">
    <property type="entry name" value="CoxB"/>
    <property type="match status" value="1"/>
</dbReference>
<evidence type="ECO:0000259" key="19">
    <source>
        <dbReference type="PROSITE" id="PS50999"/>
    </source>
</evidence>
<gene>
    <name evidence="20" type="ORF">EDD54_3380</name>
</gene>
<keyword evidence="3 14" id="KW-0813">Transport</keyword>
<feature type="signal peptide" evidence="17">
    <location>
        <begin position="1"/>
        <end position="25"/>
    </location>
</feature>
<dbReference type="PROSITE" id="PS50999">
    <property type="entry name" value="COX2_TM"/>
    <property type="match status" value="1"/>
</dbReference>
<organism evidence="20 21">
    <name type="scientific">Oharaeibacter diazotrophicus</name>
    <dbReference type="NCBI Taxonomy" id="1920512"/>
    <lineage>
        <taxon>Bacteria</taxon>
        <taxon>Pseudomonadati</taxon>
        <taxon>Pseudomonadota</taxon>
        <taxon>Alphaproteobacteria</taxon>
        <taxon>Hyphomicrobiales</taxon>
        <taxon>Pleomorphomonadaceae</taxon>
        <taxon>Oharaeibacter</taxon>
    </lineage>
</organism>
<dbReference type="GO" id="GO:0042773">
    <property type="term" value="P:ATP synthesis coupled electron transport"/>
    <property type="evidence" value="ECO:0007669"/>
    <property type="project" value="TreeGrafter"/>
</dbReference>
<comment type="function">
    <text evidence="12 15">Subunits I and II form the functional core of the enzyme complex. Electrons originating in cytochrome c are transferred via heme a and Cu(A) to the binuclear center formed by heme a3 and Cu(B).</text>
</comment>
<comment type="caution">
    <text evidence="20">The sequence shown here is derived from an EMBL/GenBank/DDBJ whole genome shotgun (WGS) entry which is preliminary data.</text>
</comment>
<dbReference type="GO" id="GO:0005507">
    <property type="term" value="F:copper ion binding"/>
    <property type="evidence" value="ECO:0007669"/>
    <property type="project" value="InterPro"/>
</dbReference>
<evidence type="ECO:0000256" key="3">
    <source>
        <dbReference type="ARBA" id="ARBA00022448"/>
    </source>
</evidence>
<evidence type="ECO:0000256" key="11">
    <source>
        <dbReference type="ARBA" id="ARBA00023136"/>
    </source>
</evidence>
<proteinExistence type="inferred from homology"/>
<evidence type="ECO:0000256" key="2">
    <source>
        <dbReference type="ARBA" id="ARBA00007866"/>
    </source>
</evidence>
<evidence type="ECO:0000256" key="14">
    <source>
        <dbReference type="RuleBase" id="RU000456"/>
    </source>
</evidence>
<evidence type="ECO:0000256" key="1">
    <source>
        <dbReference type="ARBA" id="ARBA00004141"/>
    </source>
</evidence>
<evidence type="ECO:0000259" key="18">
    <source>
        <dbReference type="PROSITE" id="PS50857"/>
    </source>
</evidence>
<keyword evidence="11 16" id="KW-0472">Membrane</keyword>
<dbReference type="InterPro" id="IPR008972">
    <property type="entry name" value="Cupredoxin"/>
</dbReference>
<keyword evidence="8 14" id="KW-0249">Electron transport</keyword>
<dbReference type="InterPro" id="IPR011759">
    <property type="entry name" value="Cyt_c_oxidase_su2_TM_dom"/>
</dbReference>
<dbReference type="InterPro" id="IPR036257">
    <property type="entry name" value="Cyt_c_oxidase_su2_TM_sf"/>
</dbReference>
<evidence type="ECO:0000256" key="6">
    <source>
        <dbReference type="ARBA" id="ARBA00022723"/>
    </source>
</evidence>
<evidence type="ECO:0000256" key="12">
    <source>
        <dbReference type="ARBA" id="ARBA00024688"/>
    </source>
</evidence>
<dbReference type="SUPFAM" id="SSF49503">
    <property type="entry name" value="Cupredoxins"/>
    <property type="match status" value="1"/>
</dbReference>
<keyword evidence="21" id="KW-1185">Reference proteome</keyword>
<dbReference type="AlphaFoldDB" id="A0A4V3CVQ8"/>
<comment type="cofactor">
    <cofactor evidence="15">
        <name>Cu cation</name>
        <dbReference type="ChEBI" id="CHEBI:23378"/>
    </cofactor>
    <text evidence="15">Binds a copper A center.</text>
</comment>
<comment type="catalytic activity">
    <reaction evidence="13 15">
        <text>4 Fe(II)-[cytochrome c] + O2 + 8 H(+)(in) = 4 Fe(III)-[cytochrome c] + 2 H2O + 4 H(+)(out)</text>
        <dbReference type="Rhea" id="RHEA:11436"/>
        <dbReference type="Rhea" id="RHEA-COMP:10350"/>
        <dbReference type="Rhea" id="RHEA-COMP:14399"/>
        <dbReference type="ChEBI" id="CHEBI:15377"/>
        <dbReference type="ChEBI" id="CHEBI:15378"/>
        <dbReference type="ChEBI" id="CHEBI:15379"/>
        <dbReference type="ChEBI" id="CHEBI:29033"/>
        <dbReference type="ChEBI" id="CHEBI:29034"/>
        <dbReference type="EC" id="7.1.1.9"/>
    </reaction>
</comment>
<keyword evidence="6 15" id="KW-0479">Metal-binding</keyword>
<evidence type="ECO:0000313" key="21">
    <source>
        <dbReference type="Proteomes" id="UP000294547"/>
    </source>
</evidence>
<keyword evidence="5 14" id="KW-0812">Transmembrane</keyword>
<dbReference type="GO" id="GO:0016491">
    <property type="term" value="F:oxidoreductase activity"/>
    <property type="evidence" value="ECO:0007669"/>
    <property type="project" value="InterPro"/>
</dbReference>
<keyword evidence="4 14" id="KW-0679">Respiratory chain</keyword>
<reference evidence="20 21" key="1">
    <citation type="submission" date="2019-03" db="EMBL/GenBank/DDBJ databases">
        <title>Genomic Encyclopedia of Type Strains, Phase IV (KMG-IV): sequencing the most valuable type-strain genomes for metagenomic binning, comparative biology and taxonomic classification.</title>
        <authorList>
            <person name="Goeker M."/>
        </authorList>
    </citation>
    <scope>NUCLEOTIDE SEQUENCE [LARGE SCALE GENOMIC DNA]</scope>
    <source>
        <strain evidence="20 21">DSM 102969</strain>
    </source>
</reference>